<dbReference type="PROSITE" id="PS01136">
    <property type="entry name" value="UPF0034"/>
    <property type="match status" value="1"/>
</dbReference>
<dbReference type="RefSeq" id="WP_117456226.1">
    <property type="nucleotide sequence ID" value="NZ_CP060636.1"/>
</dbReference>
<dbReference type="EC" id="1.3.1.-" evidence="12"/>
<dbReference type="GO" id="GO:0000049">
    <property type="term" value="F:tRNA binding"/>
    <property type="evidence" value="ECO:0007669"/>
    <property type="project" value="UniProtKB-KW"/>
</dbReference>
<dbReference type="InterPro" id="IPR013785">
    <property type="entry name" value="Aldolase_TIM"/>
</dbReference>
<feature type="active site" description="Proton donor" evidence="13">
    <location>
        <position position="106"/>
    </location>
</feature>
<sequence length="333" mass="37068">MPNNTWKIGDIEIANQVVIAPMAGISNPAFRVICKEFGAGLIYTEMVSDKALYYENEKTIGMTDVEEGEHPLTMQIFGHDIETMVYAAKLLDTKTDCDIIDINMGCPVTKIVKSQAGSALMKDVDHATKMTKAVVEAVEKPVTVKMRIGWDMDQITCVDLAKGLEAVGVKAIAVHGRTKKQMYEGHADWSYIKQVKEAVTIPVMGNGDIRSGEDAKRMLDETGCDAVMIGRGVLGDPWLIKEVVHYLDTGKQLPPVSMEEKFMMARLHAKRLCNLKGEYVGMREMRGHAAWYVKGLPGSHKLKDALTKMETFDEMNQILDLYMAEMNCKAVKE</sequence>
<evidence type="ECO:0000256" key="6">
    <source>
        <dbReference type="ARBA" id="ARBA00022694"/>
    </source>
</evidence>
<comment type="catalytic activity">
    <reaction evidence="10">
        <text>a 5,6-dihydrouridine in tRNA + NADP(+) = a uridine in tRNA + NADPH + H(+)</text>
        <dbReference type="Rhea" id="RHEA:23624"/>
        <dbReference type="Rhea" id="RHEA-COMP:13339"/>
        <dbReference type="Rhea" id="RHEA-COMP:13887"/>
        <dbReference type="ChEBI" id="CHEBI:15378"/>
        <dbReference type="ChEBI" id="CHEBI:57783"/>
        <dbReference type="ChEBI" id="CHEBI:58349"/>
        <dbReference type="ChEBI" id="CHEBI:65315"/>
        <dbReference type="ChEBI" id="CHEBI:74443"/>
    </reaction>
</comment>
<feature type="binding site" evidence="14">
    <location>
        <position position="145"/>
    </location>
    <ligand>
        <name>FMN</name>
        <dbReference type="ChEBI" id="CHEBI:58210"/>
    </ligand>
</feature>
<evidence type="ECO:0000256" key="3">
    <source>
        <dbReference type="ARBA" id="ARBA00022555"/>
    </source>
</evidence>
<evidence type="ECO:0000313" key="16">
    <source>
        <dbReference type="EMBL" id="QNM12729.1"/>
    </source>
</evidence>
<keyword evidence="3" id="KW-0820">tRNA-binding</keyword>
<keyword evidence="17" id="KW-1185">Reference proteome</keyword>
<dbReference type="InterPro" id="IPR024036">
    <property type="entry name" value="tRNA-dHydroUridine_Synthase_C"/>
</dbReference>
<protein>
    <recommendedName>
        <fullName evidence="12">tRNA-dihydrouridine synthase</fullName>
        <ecNumber evidence="12">1.3.1.-</ecNumber>
    </recommendedName>
</protein>
<keyword evidence="7" id="KW-0521">NADP</keyword>
<evidence type="ECO:0000256" key="11">
    <source>
        <dbReference type="ARBA" id="ARBA00048802"/>
    </source>
</evidence>
<keyword evidence="6 12" id="KW-0819">tRNA processing</keyword>
<dbReference type="CDD" id="cd02801">
    <property type="entry name" value="DUS_like_FMN"/>
    <property type="match status" value="1"/>
</dbReference>
<evidence type="ECO:0000256" key="4">
    <source>
        <dbReference type="ARBA" id="ARBA00022630"/>
    </source>
</evidence>
<dbReference type="InterPro" id="IPR018517">
    <property type="entry name" value="tRNA_hU_synthase_CS"/>
</dbReference>
<dbReference type="PANTHER" id="PTHR45846">
    <property type="entry name" value="TRNA-DIHYDROURIDINE(47) SYNTHASE [NAD(P)(+)]-LIKE"/>
    <property type="match status" value="1"/>
</dbReference>
<evidence type="ECO:0000256" key="2">
    <source>
        <dbReference type="ARBA" id="ARBA00002790"/>
    </source>
</evidence>
<evidence type="ECO:0000256" key="7">
    <source>
        <dbReference type="ARBA" id="ARBA00022857"/>
    </source>
</evidence>
<dbReference type="Proteomes" id="UP000515856">
    <property type="component" value="Chromosome"/>
</dbReference>
<evidence type="ECO:0000256" key="5">
    <source>
        <dbReference type="ARBA" id="ARBA00022643"/>
    </source>
</evidence>
<evidence type="ECO:0000256" key="14">
    <source>
        <dbReference type="PIRSR" id="PIRSR006621-2"/>
    </source>
</evidence>
<evidence type="ECO:0000256" key="12">
    <source>
        <dbReference type="PIRNR" id="PIRNR006621"/>
    </source>
</evidence>
<feature type="binding site" evidence="14">
    <location>
        <begin position="230"/>
        <end position="231"/>
    </location>
    <ligand>
        <name>FMN</name>
        <dbReference type="ChEBI" id="CHEBI:58210"/>
    </ligand>
</feature>
<evidence type="ECO:0000259" key="15">
    <source>
        <dbReference type="Pfam" id="PF01207"/>
    </source>
</evidence>
<evidence type="ECO:0000256" key="8">
    <source>
        <dbReference type="ARBA" id="ARBA00022884"/>
    </source>
</evidence>
<accession>A0A7G9GPJ7</accession>
<dbReference type="PANTHER" id="PTHR45846:SF1">
    <property type="entry name" value="TRNA-DIHYDROURIDINE(47) SYNTHASE [NAD(P)(+)]-LIKE"/>
    <property type="match status" value="1"/>
</dbReference>
<evidence type="ECO:0000256" key="13">
    <source>
        <dbReference type="PIRSR" id="PIRSR006621-1"/>
    </source>
</evidence>
<feature type="binding site" evidence="14">
    <location>
        <position position="175"/>
    </location>
    <ligand>
        <name>FMN</name>
        <dbReference type="ChEBI" id="CHEBI:58210"/>
    </ligand>
</feature>
<dbReference type="GO" id="GO:0050660">
    <property type="term" value="F:flavin adenine dinucleotide binding"/>
    <property type="evidence" value="ECO:0007669"/>
    <property type="project" value="InterPro"/>
</dbReference>
<feature type="binding site" evidence="14">
    <location>
        <begin position="21"/>
        <end position="23"/>
    </location>
    <ligand>
        <name>FMN</name>
        <dbReference type="ChEBI" id="CHEBI:58210"/>
    </ligand>
</feature>
<dbReference type="Pfam" id="PF01207">
    <property type="entry name" value="Dus"/>
    <property type="match status" value="1"/>
</dbReference>
<organism evidence="16 17">
    <name type="scientific">[Eubacterium] hominis</name>
    <dbReference type="NCBI Taxonomy" id="2764325"/>
    <lineage>
        <taxon>Bacteria</taxon>
        <taxon>Bacillati</taxon>
        <taxon>Bacillota</taxon>
        <taxon>Erysipelotrichia</taxon>
        <taxon>Erysipelotrichales</taxon>
        <taxon>Erysipelotrichaceae</taxon>
        <taxon>Amedibacillus</taxon>
    </lineage>
</organism>
<comment type="similarity">
    <text evidence="12">Belongs to the dus family.</text>
</comment>
<dbReference type="AlphaFoldDB" id="A0A7G9GPJ7"/>
<evidence type="ECO:0000313" key="17">
    <source>
        <dbReference type="Proteomes" id="UP000515856"/>
    </source>
</evidence>
<evidence type="ECO:0000256" key="9">
    <source>
        <dbReference type="ARBA" id="ARBA00023002"/>
    </source>
</evidence>
<keyword evidence="8" id="KW-0694">RNA-binding</keyword>
<comment type="function">
    <text evidence="2 12">Catalyzes the synthesis of 5,6-dihydrouridine (D), a modified base found in the D-loop of most tRNAs, via the reduction of the C5-C6 double bond in target uridines.</text>
</comment>
<dbReference type="KEGG" id="ehn:H9Q80_01900"/>
<comment type="catalytic activity">
    <reaction evidence="11">
        <text>a 5,6-dihydrouridine in tRNA + NAD(+) = a uridine in tRNA + NADH + H(+)</text>
        <dbReference type="Rhea" id="RHEA:54452"/>
        <dbReference type="Rhea" id="RHEA-COMP:13339"/>
        <dbReference type="Rhea" id="RHEA-COMP:13887"/>
        <dbReference type="ChEBI" id="CHEBI:15378"/>
        <dbReference type="ChEBI" id="CHEBI:57540"/>
        <dbReference type="ChEBI" id="CHEBI:57945"/>
        <dbReference type="ChEBI" id="CHEBI:65315"/>
        <dbReference type="ChEBI" id="CHEBI:74443"/>
    </reaction>
</comment>
<dbReference type="Gene3D" id="1.10.1200.80">
    <property type="entry name" value="Putative flavin oxidoreducatase, domain 2"/>
    <property type="match status" value="1"/>
</dbReference>
<evidence type="ECO:0000256" key="10">
    <source>
        <dbReference type="ARBA" id="ARBA00048205"/>
    </source>
</evidence>
<dbReference type="NCBIfam" id="TIGR00737">
    <property type="entry name" value="nifR3_yhdG"/>
    <property type="match status" value="1"/>
</dbReference>
<keyword evidence="14" id="KW-0547">Nucleotide-binding</keyword>
<keyword evidence="5 12" id="KW-0288">FMN</keyword>
<dbReference type="Gene3D" id="3.20.20.70">
    <property type="entry name" value="Aldolase class I"/>
    <property type="match status" value="1"/>
</dbReference>
<feature type="domain" description="DUS-like FMN-binding" evidence="15">
    <location>
        <begin position="19"/>
        <end position="320"/>
    </location>
</feature>
<dbReference type="PIRSF" id="PIRSF006621">
    <property type="entry name" value="Dus"/>
    <property type="match status" value="1"/>
</dbReference>
<dbReference type="GO" id="GO:0017150">
    <property type="term" value="F:tRNA dihydrouridine synthase activity"/>
    <property type="evidence" value="ECO:0007669"/>
    <property type="project" value="InterPro"/>
</dbReference>
<name>A0A7G9GPJ7_9FIRM</name>
<keyword evidence="4 12" id="KW-0285">Flavoprotein</keyword>
<proteinExistence type="inferred from homology"/>
<feature type="binding site" evidence="14">
    <location>
        <position position="75"/>
    </location>
    <ligand>
        <name>FMN</name>
        <dbReference type="ChEBI" id="CHEBI:58210"/>
    </ligand>
</feature>
<keyword evidence="9 12" id="KW-0560">Oxidoreductase</keyword>
<dbReference type="InterPro" id="IPR035587">
    <property type="entry name" value="DUS-like_FMN-bd"/>
</dbReference>
<reference evidence="16 17" key="1">
    <citation type="submission" date="2020-08" db="EMBL/GenBank/DDBJ databases">
        <authorList>
            <person name="Liu C."/>
            <person name="Sun Q."/>
        </authorList>
    </citation>
    <scope>NUCLEOTIDE SEQUENCE [LARGE SCALE GENOMIC DNA]</scope>
    <source>
        <strain evidence="16 17">NSJ-61</strain>
    </source>
</reference>
<comment type="cofactor">
    <cofactor evidence="1 12 14">
        <name>FMN</name>
        <dbReference type="ChEBI" id="CHEBI:58210"/>
    </cofactor>
</comment>
<dbReference type="InterPro" id="IPR001269">
    <property type="entry name" value="DUS_fam"/>
</dbReference>
<dbReference type="InterPro" id="IPR004652">
    <property type="entry name" value="DusB-like"/>
</dbReference>
<gene>
    <name evidence="16" type="primary">dusB</name>
    <name evidence="16" type="ORF">H9Q80_01900</name>
</gene>
<dbReference type="EMBL" id="CP060636">
    <property type="protein sequence ID" value="QNM12729.1"/>
    <property type="molecule type" value="Genomic_DNA"/>
</dbReference>
<dbReference type="SUPFAM" id="SSF51395">
    <property type="entry name" value="FMN-linked oxidoreductases"/>
    <property type="match status" value="1"/>
</dbReference>
<evidence type="ECO:0000256" key="1">
    <source>
        <dbReference type="ARBA" id="ARBA00001917"/>
    </source>
</evidence>